<feature type="region of interest" description="Disordered" evidence="1">
    <location>
        <begin position="1"/>
        <end position="133"/>
    </location>
</feature>
<evidence type="ECO:0000256" key="1">
    <source>
        <dbReference type="SAM" id="MobiDB-lite"/>
    </source>
</evidence>
<dbReference type="EMBL" id="CP144691">
    <property type="protein sequence ID" value="WVY94086.1"/>
    <property type="molecule type" value="Genomic_DNA"/>
</dbReference>
<proteinExistence type="predicted"/>
<accession>A0AAQ3MNH2</accession>
<evidence type="ECO:0000313" key="2">
    <source>
        <dbReference type="EMBL" id="WVY94086.1"/>
    </source>
</evidence>
<protein>
    <submittedName>
        <fullName evidence="2">Uncharacterized protein</fullName>
    </submittedName>
</protein>
<organism evidence="2 3">
    <name type="scientific">Vigna mungo</name>
    <name type="common">Black gram</name>
    <name type="synonym">Phaseolus mungo</name>
    <dbReference type="NCBI Taxonomy" id="3915"/>
    <lineage>
        <taxon>Eukaryota</taxon>
        <taxon>Viridiplantae</taxon>
        <taxon>Streptophyta</taxon>
        <taxon>Embryophyta</taxon>
        <taxon>Tracheophyta</taxon>
        <taxon>Spermatophyta</taxon>
        <taxon>Magnoliopsida</taxon>
        <taxon>eudicotyledons</taxon>
        <taxon>Gunneridae</taxon>
        <taxon>Pentapetalae</taxon>
        <taxon>rosids</taxon>
        <taxon>fabids</taxon>
        <taxon>Fabales</taxon>
        <taxon>Fabaceae</taxon>
        <taxon>Papilionoideae</taxon>
        <taxon>50 kb inversion clade</taxon>
        <taxon>NPAAA clade</taxon>
        <taxon>indigoferoid/millettioid clade</taxon>
        <taxon>Phaseoleae</taxon>
        <taxon>Vigna</taxon>
    </lineage>
</organism>
<feature type="non-terminal residue" evidence="2">
    <location>
        <position position="1"/>
    </location>
</feature>
<name>A0AAQ3MNH2_VIGMU</name>
<dbReference type="Proteomes" id="UP001374535">
    <property type="component" value="Chromosome 10"/>
</dbReference>
<reference evidence="2 3" key="1">
    <citation type="journal article" date="2023" name="Life. Sci Alliance">
        <title>Evolutionary insights into 3D genome organization and epigenetic landscape of Vigna mungo.</title>
        <authorList>
            <person name="Junaid A."/>
            <person name="Singh B."/>
            <person name="Bhatia S."/>
        </authorList>
    </citation>
    <scope>NUCLEOTIDE SEQUENCE [LARGE SCALE GENOMIC DNA]</scope>
    <source>
        <strain evidence="2">Urdbean</strain>
    </source>
</reference>
<evidence type="ECO:0000313" key="3">
    <source>
        <dbReference type="Proteomes" id="UP001374535"/>
    </source>
</evidence>
<feature type="compositionally biased region" description="Low complexity" evidence="1">
    <location>
        <begin position="24"/>
        <end position="37"/>
    </location>
</feature>
<feature type="compositionally biased region" description="Polar residues" evidence="1">
    <location>
        <begin position="90"/>
        <end position="121"/>
    </location>
</feature>
<keyword evidence="3" id="KW-1185">Reference proteome</keyword>
<feature type="compositionally biased region" description="Polar residues" evidence="1">
    <location>
        <begin position="49"/>
        <end position="75"/>
    </location>
</feature>
<sequence length="133" mass="14214">FAVAIEHSASANTISPQHPRHANPQQPLPLSQHSQDQNTNPSRKPATNKPPSASEIATASNCLGMATSRSKPTNHFEQRVGNGRAPPNSEPLSASTPPNLRHQTAASNRLTATTSNANANVHESPPCRKRHEP</sequence>
<gene>
    <name evidence="2" type="ORF">V8G54_033174</name>
</gene>
<dbReference type="AlphaFoldDB" id="A0AAQ3MNH2"/>